<dbReference type="Proteomes" id="UP000190140">
    <property type="component" value="Unassembled WGS sequence"/>
</dbReference>
<evidence type="ECO:0000313" key="1">
    <source>
        <dbReference type="EMBL" id="OPJ57255.1"/>
    </source>
</evidence>
<gene>
    <name evidence="1" type="primary">ytfJ</name>
    <name evidence="1" type="ORF">CLOTH_05380</name>
</gene>
<dbReference type="PANTHER" id="PTHR39162">
    <property type="entry name" value="GLL3345 PROTEIN"/>
    <property type="match status" value="1"/>
</dbReference>
<name>A0A1V4ICA7_9FIRM</name>
<dbReference type="PIRSF" id="PIRSF021377">
    <property type="entry name" value="YtfJ"/>
    <property type="match status" value="1"/>
</dbReference>
<protein>
    <submittedName>
        <fullName evidence="1">Putative spore protein YtfJ</fullName>
    </submittedName>
</protein>
<dbReference type="STRING" id="29349.CLOTH_05380"/>
<dbReference type="PANTHER" id="PTHR39162:SF1">
    <property type="entry name" value="SPORULATION PROTEIN YTFJ"/>
    <property type="match status" value="1"/>
</dbReference>
<keyword evidence="2" id="KW-1185">Reference proteome</keyword>
<proteinExistence type="predicted"/>
<dbReference type="InterPro" id="IPR014229">
    <property type="entry name" value="Spore_YtfJ"/>
</dbReference>
<dbReference type="RefSeq" id="WP_079410946.1">
    <property type="nucleotide sequence ID" value="NZ_MZGW01000001.1"/>
</dbReference>
<reference evidence="1 2" key="1">
    <citation type="submission" date="2017-03" db="EMBL/GenBank/DDBJ databases">
        <title>Genome sequence of Clostridium thermoalcaliphilum DSM 7309.</title>
        <authorList>
            <person name="Poehlein A."/>
            <person name="Daniel R."/>
        </authorList>
    </citation>
    <scope>NUCLEOTIDE SEQUENCE [LARGE SCALE GENOMIC DNA]</scope>
    <source>
        <strain evidence="1 2">DSM 7309</strain>
    </source>
</reference>
<dbReference type="Pfam" id="PF09579">
    <property type="entry name" value="Spore_YtfJ"/>
    <property type="match status" value="1"/>
</dbReference>
<dbReference type="OrthoDB" id="9796262at2"/>
<dbReference type="EMBL" id="MZGW01000001">
    <property type="protein sequence ID" value="OPJ57255.1"/>
    <property type="molecule type" value="Genomic_DNA"/>
</dbReference>
<organism evidence="1 2">
    <name type="scientific">Alkalithermobacter paradoxus</name>
    <dbReference type="NCBI Taxonomy" id="29349"/>
    <lineage>
        <taxon>Bacteria</taxon>
        <taxon>Bacillati</taxon>
        <taxon>Bacillota</taxon>
        <taxon>Clostridia</taxon>
        <taxon>Peptostreptococcales</taxon>
        <taxon>Tepidibacteraceae</taxon>
        <taxon>Alkalithermobacter</taxon>
    </lineage>
</organism>
<dbReference type="AlphaFoldDB" id="A0A1V4ICA7"/>
<dbReference type="NCBIfam" id="TIGR02874">
    <property type="entry name" value="spore_ytfJ"/>
    <property type="match status" value="1"/>
</dbReference>
<comment type="caution">
    <text evidence="1">The sequence shown here is derived from an EMBL/GenBank/DDBJ whole genome shotgun (WGS) entry which is preliminary data.</text>
</comment>
<evidence type="ECO:0000313" key="2">
    <source>
        <dbReference type="Proteomes" id="UP000190140"/>
    </source>
</evidence>
<accession>A0A1V4ICA7</accession>
<sequence>MNSNSPIEDLMKTTMENMKNMIDVNTVIGDPIETSNGTVIIPISKVSFGFASGGGEYSKGRRESGRVEEVTKEGYPFAGGTGAGVSVQPVGFMIVGNNETKLIPVDQNITMVDTVLNTIPKVMEKIQNMIDKNKDHNTPNQDSMH</sequence>